<sequence length="381" mass="41869">MISVDNFFPNEYVLSTVLCSYSSGGLLHEGRQCNAIVLRSGLVFHQYVKNALVSFYTVSSVMEGVLEILKSVPGLDNITYNSVLKGFLDHGYTSEALDVFSRMLSEGSVGDSICYVNVFGLCARLKDLKLGQQVHCRMVKSGLQLDVFLSSAIMDMYGKCGEILGARYIFYSHPDHNVVSWTTILAANFQNEFFEEALKLFLQMELQDVVPNEYTFAVLLNSCAGLSALGCGKTLHARIEKTGHGAFVVVGNALINMYFRSGHIEAARALFSNMMCRHTVTWNLIISGFSHHGLGEMHLQQLVQLFDLVVGAFDGTAGEAVSMRVDLVECSDGQNRIGILSHKRLSRSVGIFTAAFVLAILEGSTKPGVWFPEEGSLDGRK</sequence>
<dbReference type="InterPro" id="IPR046960">
    <property type="entry name" value="PPR_At4g14850-like_plant"/>
</dbReference>
<dbReference type="InterPro" id="IPR011990">
    <property type="entry name" value="TPR-like_helical_dom_sf"/>
</dbReference>
<comment type="caution">
    <text evidence="3">The sequence shown here is derived from an EMBL/GenBank/DDBJ whole genome shotgun (WGS) entry which is preliminary data.</text>
</comment>
<evidence type="ECO:0000313" key="3">
    <source>
        <dbReference type="EMBL" id="KAJ8543827.1"/>
    </source>
</evidence>
<evidence type="ECO:0000256" key="1">
    <source>
        <dbReference type="ARBA" id="ARBA00022737"/>
    </source>
</evidence>
<evidence type="ECO:0008006" key="5">
    <source>
        <dbReference type="Google" id="ProtNLM"/>
    </source>
</evidence>
<dbReference type="InterPro" id="IPR002885">
    <property type="entry name" value="PPR_rpt"/>
</dbReference>
<dbReference type="Gene3D" id="1.25.40.10">
    <property type="entry name" value="Tetratricopeptide repeat domain"/>
    <property type="match status" value="3"/>
</dbReference>
<dbReference type="GO" id="GO:0009451">
    <property type="term" value="P:RNA modification"/>
    <property type="evidence" value="ECO:0007669"/>
    <property type="project" value="InterPro"/>
</dbReference>
<dbReference type="EMBL" id="JAJAGQ010000014">
    <property type="protein sequence ID" value="KAJ8543827.1"/>
    <property type="molecule type" value="Genomic_DNA"/>
</dbReference>
<dbReference type="Pfam" id="PF13041">
    <property type="entry name" value="PPR_2"/>
    <property type="match status" value="1"/>
</dbReference>
<gene>
    <name evidence="3" type="ORF">K7X08_025445</name>
</gene>
<dbReference type="Pfam" id="PF01535">
    <property type="entry name" value="PPR"/>
    <property type="match status" value="3"/>
</dbReference>
<keyword evidence="4" id="KW-1185">Reference proteome</keyword>
<dbReference type="OrthoDB" id="724816at2759"/>
<dbReference type="PANTHER" id="PTHR47926:SF385">
    <property type="entry name" value="DYW DOMAIN-CONTAINING PROTEIN"/>
    <property type="match status" value="1"/>
</dbReference>
<dbReference type="PANTHER" id="PTHR47926">
    <property type="entry name" value="PENTATRICOPEPTIDE REPEAT-CONTAINING PROTEIN"/>
    <property type="match status" value="1"/>
</dbReference>
<dbReference type="AlphaFoldDB" id="A0A9Q1R777"/>
<evidence type="ECO:0000313" key="4">
    <source>
        <dbReference type="Proteomes" id="UP001152561"/>
    </source>
</evidence>
<dbReference type="PROSITE" id="PS51375">
    <property type="entry name" value="PPR"/>
    <property type="match status" value="2"/>
</dbReference>
<evidence type="ECO:0000256" key="2">
    <source>
        <dbReference type="PROSITE-ProRule" id="PRU00708"/>
    </source>
</evidence>
<feature type="repeat" description="PPR" evidence="2">
    <location>
        <begin position="177"/>
        <end position="211"/>
    </location>
</feature>
<dbReference type="GO" id="GO:0003723">
    <property type="term" value="F:RNA binding"/>
    <property type="evidence" value="ECO:0007669"/>
    <property type="project" value="InterPro"/>
</dbReference>
<protein>
    <recommendedName>
        <fullName evidence="5">Pentatricopeptide repeat-containing protein</fullName>
    </recommendedName>
</protein>
<organism evidence="3 4">
    <name type="scientific">Anisodus acutangulus</name>
    <dbReference type="NCBI Taxonomy" id="402998"/>
    <lineage>
        <taxon>Eukaryota</taxon>
        <taxon>Viridiplantae</taxon>
        <taxon>Streptophyta</taxon>
        <taxon>Embryophyta</taxon>
        <taxon>Tracheophyta</taxon>
        <taxon>Spermatophyta</taxon>
        <taxon>Magnoliopsida</taxon>
        <taxon>eudicotyledons</taxon>
        <taxon>Gunneridae</taxon>
        <taxon>Pentapetalae</taxon>
        <taxon>asterids</taxon>
        <taxon>lamiids</taxon>
        <taxon>Solanales</taxon>
        <taxon>Solanaceae</taxon>
        <taxon>Solanoideae</taxon>
        <taxon>Hyoscyameae</taxon>
        <taxon>Anisodus</taxon>
    </lineage>
</organism>
<accession>A0A9Q1R777</accession>
<feature type="repeat" description="PPR" evidence="2">
    <location>
        <begin position="76"/>
        <end position="110"/>
    </location>
</feature>
<reference evidence="4" key="1">
    <citation type="journal article" date="2023" name="Proc. Natl. Acad. Sci. U.S.A.">
        <title>Genomic and structural basis for evolution of tropane alkaloid biosynthesis.</title>
        <authorList>
            <person name="Wanga Y.-J."/>
            <person name="Taina T."/>
            <person name="Yua J.-Y."/>
            <person name="Lia J."/>
            <person name="Xua B."/>
            <person name="Chenc J."/>
            <person name="D'Auriad J.C."/>
            <person name="Huanga J.-P."/>
            <person name="Huanga S.-X."/>
        </authorList>
    </citation>
    <scope>NUCLEOTIDE SEQUENCE [LARGE SCALE GENOMIC DNA]</scope>
    <source>
        <strain evidence="4">cv. KIB-2019</strain>
    </source>
</reference>
<name>A0A9Q1R777_9SOLA</name>
<dbReference type="NCBIfam" id="TIGR00756">
    <property type="entry name" value="PPR"/>
    <property type="match status" value="3"/>
</dbReference>
<dbReference type="FunFam" id="1.25.40.10:FF:000227">
    <property type="entry name" value="Pentatricopeptide repeat-containing protein At3g13880"/>
    <property type="match status" value="1"/>
</dbReference>
<proteinExistence type="predicted"/>
<keyword evidence="1" id="KW-0677">Repeat</keyword>
<dbReference type="Proteomes" id="UP001152561">
    <property type="component" value="Unassembled WGS sequence"/>
</dbReference>